<proteinExistence type="predicted"/>
<dbReference type="InterPro" id="IPR036116">
    <property type="entry name" value="FN3_sf"/>
</dbReference>
<protein>
    <recommendedName>
        <fullName evidence="3">Fibronectin type III domain-containing protein</fullName>
    </recommendedName>
</protein>
<evidence type="ECO:0008006" key="3">
    <source>
        <dbReference type="Google" id="ProtNLM"/>
    </source>
</evidence>
<dbReference type="Proteomes" id="UP000555003">
    <property type="component" value="Unassembled WGS sequence"/>
</dbReference>
<comment type="caution">
    <text evidence="1">The sequence shown here is derived from an EMBL/GenBank/DDBJ whole genome shotgun (WGS) entry which is preliminary data.</text>
</comment>
<dbReference type="EMBL" id="JACJIS010000003">
    <property type="protein sequence ID" value="MBA9074816.1"/>
    <property type="molecule type" value="Genomic_DNA"/>
</dbReference>
<dbReference type="CDD" id="cd00063">
    <property type="entry name" value="FN3"/>
    <property type="match status" value="1"/>
</dbReference>
<name>A0ABR6DSY3_9FLAO</name>
<organism evidence="1 2">
    <name type="scientific">Flavobacterium gossypii</name>
    <dbReference type="NCBI Taxonomy" id="1646119"/>
    <lineage>
        <taxon>Bacteria</taxon>
        <taxon>Pseudomonadati</taxon>
        <taxon>Bacteroidota</taxon>
        <taxon>Flavobacteriia</taxon>
        <taxon>Flavobacteriales</taxon>
        <taxon>Flavobacteriaceae</taxon>
        <taxon>Flavobacterium</taxon>
    </lineage>
</organism>
<dbReference type="SUPFAM" id="SSF49265">
    <property type="entry name" value="Fibronectin type III"/>
    <property type="match status" value="1"/>
</dbReference>
<sequence>MTRIKIITSFGKYSDAELEQKAELIVDSMTGNANFTNPMPLIADLKAATTAFDTAIIKAKEGGKTEHLNREIKRHELIAMLEKLALYVQIEADGIDAVLASSGFTLSKQRQPVGILPKPQNFAVHAENVGTIKLSLKTIQGAKSYQYEYRKKGEKAWEVIVFTKATLLLTELESGQQYEFRVAAIGTVLQRIYSDVLSSYAL</sequence>
<dbReference type="RefSeq" id="WP_182494262.1">
    <property type="nucleotide sequence ID" value="NZ_JACJIS010000003.1"/>
</dbReference>
<dbReference type="InterPro" id="IPR013783">
    <property type="entry name" value="Ig-like_fold"/>
</dbReference>
<evidence type="ECO:0000313" key="1">
    <source>
        <dbReference type="EMBL" id="MBA9074816.1"/>
    </source>
</evidence>
<dbReference type="InterPro" id="IPR003961">
    <property type="entry name" value="FN3_dom"/>
</dbReference>
<evidence type="ECO:0000313" key="2">
    <source>
        <dbReference type="Proteomes" id="UP000555003"/>
    </source>
</evidence>
<keyword evidence="2" id="KW-1185">Reference proteome</keyword>
<dbReference type="Gene3D" id="2.60.40.10">
    <property type="entry name" value="Immunoglobulins"/>
    <property type="match status" value="1"/>
</dbReference>
<gene>
    <name evidence="1" type="ORF">GGR22_002989</name>
</gene>
<reference evidence="1 2" key="1">
    <citation type="submission" date="2020-08" db="EMBL/GenBank/DDBJ databases">
        <title>Genomic Encyclopedia of Type Strains, Phase IV (KMG-IV): sequencing the most valuable type-strain genomes for metagenomic binning, comparative biology and taxonomic classification.</title>
        <authorList>
            <person name="Goeker M."/>
        </authorList>
    </citation>
    <scope>NUCLEOTIDE SEQUENCE [LARGE SCALE GENOMIC DNA]</scope>
    <source>
        <strain evidence="1 2">DSM 100397</strain>
    </source>
</reference>
<accession>A0ABR6DSY3</accession>